<comment type="similarity">
    <text evidence="3">Belongs to the aldo/keto reductase family. Aldo/keto reductase 2 subfamily.</text>
</comment>
<dbReference type="Pfam" id="PF00248">
    <property type="entry name" value="Aldo_ket_red"/>
    <property type="match status" value="1"/>
</dbReference>
<evidence type="ECO:0000256" key="1">
    <source>
        <dbReference type="ARBA" id="ARBA00022857"/>
    </source>
</evidence>
<evidence type="ECO:0000313" key="5">
    <source>
        <dbReference type="EMBL" id="CDR28997.1"/>
    </source>
</evidence>
<evidence type="ECO:0000259" key="4">
    <source>
        <dbReference type="Pfam" id="PF00248"/>
    </source>
</evidence>
<evidence type="ECO:0000313" key="6">
    <source>
        <dbReference type="Proteomes" id="UP000044616"/>
    </source>
</evidence>
<evidence type="ECO:0000256" key="2">
    <source>
        <dbReference type="ARBA" id="ARBA00023002"/>
    </source>
</evidence>
<dbReference type="Gene3D" id="3.20.20.100">
    <property type="entry name" value="NADP-dependent oxidoreductase domain"/>
    <property type="match status" value="1"/>
</dbReference>
<dbReference type="EMBL" id="CCEH01000021">
    <property type="protein sequence ID" value="CDR28997.1"/>
    <property type="molecule type" value="Genomic_DNA"/>
</dbReference>
<accession>A0A077UN29</accession>
<dbReference type="FunFam" id="3.20.20.100:FF:000008">
    <property type="entry name" value="Aldo/keto reductase family oxidoreductase"/>
    <property type="match status" value="1"/>
</dbReference>
<feature type="domain" description="NADP-dependent oxidoreductase" evidence="4">
    <location>
        <begin position="15"/>
        <end position="291"/>
    </location>
</feature>
<name>A0A077UN29_9STAP</name>
<dbReference type="EC" id="1.-.-.-" evidence="5"/>
<dbReference type="PRINTS" id="PR00069">
    <property type="entry name" value="ALDKETRDTASE"/>
</dbReference>
<organism evidence="5 6">
    <name type="scientific">Staphylococcus schweitzeri</name>
    <dbReference type="NCBI Taxonomy" id="1654388"/>
    <lineage>
        <taxon>Bacteria</taxon>
        <taxon>Bacillati</taxon>
        <taxon>Bacillota</taxon>
        <taxon>Bacilli</taxon>
        <taxon>Bacillales</taxon>
        <taxon>Staphylococcaceae</taxon>
        <taxon>Staphylococcus</taxon>
    </lineage>
</organism>
<dbReference type="InterPro" id="IPR036812">
    <property type="entry name" value="NAD(P)_OxRdtase_dom_sf"/>
</dbReference>
<dbReference type="SUPFAM" id="SSF51430">
    <property type="entry name" value="NAD(P)-linked oxidoreductase"/>
    <property type="match status" value="1"/>
</dbReference>
<dbReference type="InterPro" id="IPR020471">
    <property type="entry name" value="AKR"/>
</dbReference>
<proteinExistence type="inferred from homology"/>
<dbReference type="PANTHER" id="PTHR43364:SF1">
    <property type="entry name" value="OXIDOREDUCTASE YDHF"/>
    <property type="match status" value="1"/>
</dbReference>
<dbReference type="GO" id="GO:0005829">
    <property type="term" value="C:cytosol"/>
    <property type="evidence" value="ECO:0007669"/>
    <property type="project" value="TreeGrafter"/>
</dbReference>
<sequence length="302" mass="34795">MEQIMINHYVHFSRLVQGFWRANEWKMTAQELNYFINELVERGITTMDHADIYGDYQCEKLFGNALKLSPDIRSKLQIVTKCGIILPSTQFDFTNGHRYDLNSSHIIKSVEQSLSNLNVDHLDSLLIHRPSPLMDPEQVADALTKLVKEGKIKSFGVSNFNDVQYQLLNQYITKERLHISVNQLELSPYHIENLQDGTMDAMYQHHVQIMAWSPLAGGKLFDNDNVKGRQIMKVIKPIAERYGVSEMAVMISWLVKLPHRVMPILGTRQLQRIDQAIDGLQLLLDDQSWFDIYTAILGQDIP</sequence>
<dbReference type="RefSeq" id="WP_047531728.1">
    <property type="nucleotide sequence ID" value="NZ_CCEH01000021.1"/>
</dbReference>
<protein>
    <submittedName>
        <fullName evidence="5">Aldo/keto reductase family protein</fullName>
        <ecNumber evidence="5">1.-.-.-</ecNumber>
    </submittedName>
</protein>
<reference evidence="5 6" key="1">
    <citation type="submission" date="2014-05" db="EMBL/GenBank/DDBJ databases">
        <authorList>
            <person name="Aslett A.Martin."/>
            <person name="De Silva Nishadi"/>
        </authorList>
    </citation>
    <scope>NUCLEOTIDE SEQUENCE [LARGE SCALE GENOMIC DNA]</scope>
</reference>
<evidence type="ECO:0000256" key="3">
    <source>
        <dbReference type="ARBA" id="ARBA00038157"/>
    </source>
</evidence>
<dbReference type="Proteomes" id="UP000044616">
    <property type="component" value="Unassembled WGS sequence"/>
</dbReference>
<dbReference type="CDD" id="cd19092">
    <property type="entry name" value="AKR_BsYcsN_EcYdhF-like"/>
    <property type="match status" value="1"/>
</dbReference>
<dbReference type="AlphaFoldDB" id="A0A077UN29"/>
<dbReference type="InterPro" id="IPR050523">
    <property type="entry name" value="AKR_Detox_Biosynth"/>
</dbReference>
<keyword evidence="2 5" id="KW-0560">Oxidoreductase</keyword>
<keyword evidence="1" id="KW-0521">NADP</keyword>
<dbReference type="InterPro" id="IPR023210">
    <property type="entry name" value="NADP_OxRdtase_dom"/>
</dbReference>
<dbReference type="GO" id="GO:0016491">
    <property type="term" value="F:oxidoreductase activity"/>
    <property type="evidence" value="ECO:0007669"/>
    <property type="project" value="UniProtKB-KW"/>
</dbReference>
<dbReference type="PANTHER" id="PTHR43364">
    <property type="entry name" value="NADH-SPECIFIC METHYLGLYOXAL REDUCTASE-RELATED"/>
    <property type="match status" value="1"/>
</dbReference>
<gene>
    <name evidence="5" type="primary">ydhF</name>
    <name evidence="5" type="ORF">ERS140147_02186</name>
</gene>